<feature type="domain" description="C3H1-type" evidence="8">
    <location>
        <begin position="1507"/>
        <end position="1533"/>
    </location>
</feature>
<feature type="zinc finger region" description="C3H1-type" evidence="6">
    <location>
        <begin position="1507"/>
        <end position="1533"/>
    </location>
</feature>
<feature type="zinc finger region" description="C3H1-type" evidence="6">
    <location>
        <begin position="1556"/>
        <end position="1584"/>
    </location>
</feature>
<evidence type="ECO:0000256" key="5">
    <source>
        <dbReference type="ARBA" id="ARBA00023125"/>
    </source>
</evidence>
<dbReference type="PROSITE" id="PS50103">
    <property type="entry name" value="ZF_C3H1"/>
    <property type="match status" value="3"/>
</dbReference>
<dbReference type="FunCoup" id="A0A251TW12">
    <property type="interactions" value="1016"/>
</dbReference>
<dbReference type="EMBL" id="CM007898">
    <property type="protein sequence ID" value="OTG15094.1"/>
    <property type="molecule type" value="Genomic_DNA"/>
</dbReference>
<feature type="compositionally biased region" description="Basic and acidic residues" evidence="7">
    <location>
        <begin position="318"/>
        <end position="340"/>
    </location>
</feature>
<keyword evidence="11" id="KW-1185">Reference proteome</keyword>
<dbReference type="Gene3D" id="4.10.1000.10">
    <property type="entry name" value="Zinc finger, CCCH-type"/>
    <property type="match status" value="2"/>
</dbReference>
<feature type="compositionally biased region" description="Low complexity" evidence="7">
    <location>
        <begin position="965"/>
        <end position="982"/>
    </location>
</feature>
<gene>
    <name evidence="10" type="ORF">HannXRQ_Chr09g0256631</name>
    <name evidence="9" type="ORF">HanXRQr2_Chr09g0388241</name>
</gene>
<dbReference type="Gramene" id="mRNA:HanXRQr2_Chr09g0388241">
    <property type="protein sequence ID" value="mRNA:HanXRQr2_Chr09g0388241"/>
    <property type="gene ID" value="HanXRQr2_Chr09g0388241"/>
</dbReference>
<evidence type="ECO:0000256" key="4">
    <source>
        <dbReference type="ARBA" id="ARBA00022833"/>
    </source>
</evidence>
<feature type="region of interest" description="Disordered" evidence="7">
    <location>
        <begin position="1170"/>
        <end position="1192"/>
    </location>
</feature>
<dbReference type="STRING" id="4232.A0A251TW12"/>
<feature type="compositionally biased region" description="Low complexity" evidence="7">
    <location>
        <begin position="1109"/>
        <end position="1120"/>
    </location>
</feature>
<evidence type="ECO:0000259" key="8">
    <source>
        <dbReference type="PROSITE" id="PS50103"/>
    </source>
</evidence>
<evidence type="ECO:0000256" key="1">
    <source>
        <dbReference type="ARBA" id="ARBA00022723"/>
    </source>
</evidence>
<feature type="compositionally biased region" description="Polar residues" evidence="7">
    <location>
        <begin position="1591"/>
        <end position="1600"/>
    </location>
</feature>
<feature type="region of interest" description="Disordered" evidence="7">
    <location>
        <begin position="941"/>
        <end position="1023"/>
    </location>
</feature>
<feature type="domain" description="C3H1-type" evidence="8">
    <location>
        <begin position="1556"/>
        <end position="1584"/>
    </location>
</feature>
<feature type="compositionally biased region" description="Low complexity" evidence="7">
    <location>
        <begin position="400"/>
        <end position="413"/>
    </location>
</feature>
<feature type="region of interest" description="Disordered" evidence="7">
    <location>
        <begin position="1582"/>
        <end position="1603"/>
    </location>
</feature>
<feature type="compositionally biased region" description="Basic and acidic residues" evidence="7">
    <location>
        <begin position="415"/>
        <end position="426"/>
    </location>
</feature>
<feature type="compositionally biased region" description="Polar residues" evidence="7">
    <location>
        <begin position="941"/>
        <end position="961"/>
    </location>
</feature>
<feature type="region of interest" description="Disordered" evidence="7">
    <location>
        <begin position="1376"/>
        <end position="1399"/>
    </location>
</feature>
<feature type="zinc finger region" description="C3H1-type" evidence="6">
    <location>
        <begin position="1452"/>
        <end position="1481"/>
    </location>
</feature>
<reference evidence="10" key="2">
    <citation type="submission" date="2017-02" db="EMBL/GenBank/DDBJ databases">
        <title>Sunflower complete genome.</title>
        <authorList>
            <person name="Langlade N."/>
            <person name="Munos S."/>
        </authorList>
    </citation>
    <scope>NUCLEOTIDE SEQUENCE [LARGE SCALE GENOMIC DNA]</scope>
    <source>
        <tissue evidence="10">Leaves</tissue>
    </source>
</reference>
<feature type="region of interest" description="Disordered" evidence="7">
    <location>
        <begin position="284"/>
        <end position="340"/>
    </location>
</feature>
<evidence type="ECO:0000256" key="6">
    <source>
        <dbReference type="PROSITE-ProRule" id="PRU00723"/>
    </source>
</evidence>
<reference evidence="9" key="3">
    <citation type="submission" date="2020-06" db="EMBL/GenBank/DDBJ databases">
        <title>Helianthus annuus Genome sequencing and assembly Release 2.</title>
        <authorList>
            <person name="Gouzy J."/>
            <person name="Langlade N."/>
            <person name="Munos S."/>
        </authorList>
    </citation>
    <scope>NUCLEOTIDE SEQUENCE</scope>
    <source>
        <tissue evidence="9">Leaves</tissue>
    </source>
</reference>
<dbReference type="SMART" id="SM00356">
    <property type="entry name" value="ZnF_C3H1"/>
    <property type="match status" value="5"/>
</dbReference>
<feature type="region of interest" description="Disordered" evidence="7">
    <location>
        <begin position="236"/>
        <end position="261"/>
    </location>
</feature>
<dbReference type="PANTHER" id="PTHR46156">
    <property type="entry name" value="CCCH ZINGC FINGER"/>
    <property type="match status" value="1"/>
</dbReference>
<feature type="compositionally biased region" description="Pro residues" evidence="7">
    <location>
        <begin position="42"/>
        <end position="61"/>
    </location>
</feature>
<dbReference type="GO" id="GO:0008270">
    <property type="term" value="F:zinc ion binding"/>
    <property type="evidence" value="ECO:0007669"/>
    <property type="project" value="UniProtKB-KW"/>
</dbReference>
<feature type="region of interest" description="Disordered" evidence="7">
    <location>
        <begin position="1078"/>
        <end position="1129"/>
    </location>
</feature>
<dbReference type="FunFam" id="4.10.1000.10:FF:000022">
    <property type="entry name" value="Zinc finger CCCH domain-containing protein 7"/>
    <property type="match status" value="1"/>
</dbReference>
<feature type="region of interest" description="Disordered" evidence="7">
    <location>
        <begin position="360"/>
        <end position="451"/>
    </location>
</feature>
<keyword evidence="3 6" id="KW-0863">Zinc-finger</keyword>
<organism evidence="10 11">
    <name type="scientific">Helianthus annuus</name>
    <name type="common">Common sunflower</name>
    <dbReference type="NCBI Taxonomy" id="4232"/>
    <lineage>
        <taxon>Eukaryota</taxon>
        <taxon>Viridiplantae</taxon>
        <taxon>Streptophyta</taxon>
        <taxon>Embryophyta</taxon>
        <taxon>Tracheophyta</taxon>
        <taxon>Spermatophyta</taxon>
        <taxon>Magnoliopsida</taxon>
        <taxon>eudicotyledons</taxon>
        <taxon>Gunneridae</taxon>
        <taxon>Pentapetalae</taxon>
        <taxon>asterids</taxon>
        <taxon>campanulids</taxon>
        <taxon>Asterales</taxon>
        <taxon>Asteraceae</taxon>
        <taxon>Asteroideae</taxon>
        <taxon>Heliantheae alliance</taxon>
        <taxon>Heliantheae</taxon>
        <taxon>Helianthus</taxon>
    </lineage>
</organism>
<dbReference type="GO" id="GO:0003677">
    <property type="term" value="F:DNA binding"/>
    <property type="evidence" value="ECO:0007669"/>
    <property type="project" value="UniProtKB-KW"/>
</dbReference>
<evidence type="ECO:0000313" key="9">
    <source>
        <dbReference type="EMBL" id="KAF5790877.1"/>
    </source>
</evidence>
<keyword evidence="1 6" id="KW-0479">Metal-binding</keyword>
<feature type="compositionally biased region" description="Basic and acidic residues" evidence="7">
    <location>
        <begin position="244"/>
        <end position="261"/>
    </location>
</feature>
<accession>A0A251TW12</accession>
<sequence>MDFPSFNHHHHRYAPPPPPTNFPDDRSNYYPPHHHIPSVNHLPPPPPLPYPHPPPPPPPPLSVHVPRPSQSYNPDFTFLDAQKSSFFTHNRSSPPRVSGSSHSYRFDYRNDFRSDPARVPSELPHRNRVLPEEHQDYHRSMYSSNPQSESYYKSASRFIDDNINDGYGSSIVSSNIDSYASVRSVVIGGKSSTGKDYVDKYEPRYVSMSENDRIWEHHGDEDPKWVMKVKSEVGRNDGGSFAYGRERERDRDYEHESGKFNRVREGRDREEFKQVQKKSVLLRIGKPNNTNRNRNYEQHASKGYLVESNSCNHRGKDKGKDRDRDRDHTGKECRVEGDRARSPVDLDVSFKSNALVAKPVVTPSSPLSDNSNTQTKNRKVKRVNEFGSPLSKFSERSTRSRSSSRGFDSPSSSEKAPKQQTHKDSVSNEDNSSLPAPVLDQGDGNGGSKAQPLSFRLKKKRKLMNPASRSFNFQLAVKDDKIIKGENLENTPTAPVSGAIPFPTLEETVDSIVDKSPQASVLEKDGSEVRNPNPHCMNSFADDCTENKNLNAQNVSMINDGLVNELNQQPCGNDVSVNLENDAQNISPDVRLSLGGTDISVASGHNQVEIQKASTESNAGFDVVNFSNSLCNEPVQTQEMNLSLHCINSFDDDCTENKSLTGQNVSMINDGLANELHQQQCGNEVSVNLENDTQNITTDVRLSLSGTDIANVVDASNSLCNEPVKIQETSTVSDMNNPLDSCTDDIDIIIVSPEKSDDQGFLDDVSRKEDESQLLEGSTSNQISFNRSNEYSEDALKDSIHTDIFAEDNATRSSSHKEHSFDKDAITEMVTPISTSVLVPSPDHREQLTTDFKDDLPPLSSIVSAFVTDSNGKSGEYRPDILTGIFSPEKVSSFSDSQSLVSKSTDKRISSYLGNLENDDNIIVKSVSKDIALSNAPKTGIKTSSVKTLGSNTNLQGSNLPLTKPSSVPAVPRVVAARSSPSLTNSRISNKTANNATKPRTWRRSSSSPAPVPPPPKQTAMGQNSYIRSGNSLVRKAAPVTAVASRSSVYQLNPSAPNEARNSAVSGNKVNNTYSRVAGSGASVVRPKTPPLSGGTKLPDCPTYSRDMSSSPLELLPASPVEGSPVVQKVSEDQIRASNNSESQKVEDEVATGKKIQYVKRKSNQLVAASSSDQSVQELDKTQASSSSDSYYKRRKNQLIRTIAGNDSANTDVGKASKNSFKRQSGKVWTLTSHSLGKDGVSLRQKLRPQLFPWKRSRNLMNLSASISSNSSLSSISRKLLLSRKRETLYTRSKHGFSLRMSKLLSVGGSSLKWSKSIERNSKRTNEEATLAVAAAEKKKREQHGTVSATAEIKRRNNMSRVRIFRIGSVRYKMDPSKRTLQRISDGEPSNSMQSKEEIRKSYVPKRLKIGHDEYVRIGNGNQLVRNPKRRTRVFANEKVRWSLHTARTRLAKKKKFCQFFTRFGKCNKDDGKCPYIHDSSKIAVCTKFLNGSCSNPNCKLTHKVIPERMQDCSYFLQGLCSNNHCPYRHVNVNSAASVCEGFLKGYCADGNECRKKHSYACPAFEATGKCSQGTKCRLHHPKNQLKRKQPSSMDQQQKNSRGRYFGSVRVEEATGVSEKGVSEKLYLKNDDMDDDVDLCQEGKFAEYISLDVGNEEVGEVTGEARTSLMISEPLGLDADEFDELTKPIGIMNRVVLDSPSECDMGVS</sequence>
<dbReference type="EMBL" id="MNCJ02000324">
    <property type="protein sequence ID" value="KAF5790877.1"/>
    <property type="molecule type" value="Genomic_DNA"/>
</dbReference>
<name>A0A251TW12_HELAN</name>
<dbReference type="InParanoid" id="A0A251TW12"/>
<feature type="region of interest" description="Disordered" evidence="7">
    <location>
        <begin position="1053"/>
        <end position="1072"/>
    </location>
</feature>
<dbReference type="Proteomes" id="UP000215914">
    <property type="component" value="Chromosome 9"/>
</dbReference>
<evidence type="ECO:0000256" key="2">
    <source>
        <dbReference type="ARBA" id="ARBA00022737"/>
    </source>
</evidence>
<proteinExistence type="predicted"/>
<dbReference type="FunFam" id="4.10.1000.10:FF:000008">
    <property type="entry name" value="zinc finger CCCH domain-containing protein 3"/>
    <property type="match status" value="1"/>
</dbReference>
<evidence type="ECO:0000256" key="3">
    <source>
        <dbReference type="ARBA" id="ARBA00022771"/>
    </source>
</evidence>
<keyword evidence="5" id="KW-0238">DNA-binding</keyword>
<feature type="domain" description="C3H1-type" evidence="8">
    <location>
        <begin position="1452"/>
        <end position="1481"/>
    </location>
</feature>
<dbReference type="PANTHER" id="PTHR46156:SF1">
    <property type="entry name" value="ZINC FINGER CCCH DOMAIN-CONTAINING PROTEIN 3"/>
    <property type="match status" value="1"/>
</dbReference>
<dbReference type="InterPro" id="IPR000571">
    <property type="entry name" value="Znf_CCCH"/>
</dbReference>
<keyword evidence="2" id="KW-0677">Repeat</keyword>
<protein>
    <submittedName>
        <fullName evidence="10">Putative zinc finger, CCCH-type</fullName>
    </submittedName>
    <submittedName>
        <fullName evidence="9">Transcription factor C3H family</fullName>
    </submittedName>
</protein>
<evidence type="ECO:0000256" key="7">
    <source>
        <dbReference type="SAM" id="MobiDB-lite"/>
    </source>
</evidence>
<dbReference type="GO" id="GO:0005634">
    <property type="term" value="C:nucleus"/>
    <property type="evidence" value="ECO:0000318"/>
    <property type="project" value="GO_Central"/>
</dbReference>
<feature type="compositionally biased region" description="Polar residues" evidence="7">
    <location>
        <begin position="362"/>
        <end position="375"/>
    </location>
</feature>
<evidence type="ECO:0000313" key="10">
    <source>
        <dbReference type="EMBL" id="OTG15094.1"/>
    </source>
</evidence>
<evidence type="ECO:0000313" key="11">
    <source>
        <dbReference type="Proteomes" id="UP000215914"/>
    </source>
</evidence>
<feature type="region of interest" description="Disordered" evidence="7">
    <location>
        <begin position="1"/>
        <end position="76"/>
    </location>
</feature>
<feature type="compositionally biased region" description="Polar residues" evidence="7">
    <location>
        <begin position="983"/>
        <end position="998"/>
    </location>
</feature>
<reference evidence="9 11" key="1">
    <citation type="journal article" date="2017" name="Nature">
        <title>The sunflower genome provides insights into oil metabolism, flowering and Asterid evolution.</title>
        <authorList>
            <person name="Badouin H."/>
            <person name="Gouzy J."/>
            <person name="Grassa C.J."/>
            <person name="Murat F."/>
            <person name="Staton S.E."/>
            <person name="Cottret L."/>
            <person name="Lelandais-Briere C."/>
            <person name="Owens G.L."/>
            <person name="Carrere S."/>
            <person name="Mayjonade B."/>
            <person name="Legrand L."/>
            <person name="Gill N."/>
            <person name="Kane N.C."/>
            <person name="Bowers J.E."/>
            <person name="Hubner S."/>
            <person name="Bellec A."/>
            <person name="Berard A."/>
            <person name="Berges H."/>
            <person name="Blanchet N."/>
            <person name="Boniface M.C."/>
            <person name="Brunel D."/>
            <person name="Catrice O."/>
            <person name="Chaidir N."/>
            <person name="Claudel C."/>
            <person name="Donnadieu C."/>
            <person name="Faraut T."/>
            <person name="Fievet G."/>
            <person name="Helmstetter N."/>
            <person name="King M."/>
            <person name="Knapp S.J."/>
            <person name="Lai Z."/>
            <person name="Le Paslier M.C."/>
            <person name="Lippi Y."/>
            <person name="Lorenzon L."/>
            <person name="Mandel J.R."/>
            <person name="Marage G."/>
            <person name="Marchand G."/>
            <person name="Marquand E."/>
            <person name="Bret-Mestries E."/>
            <person name="Morien E."/>
            <person name="Nambeesan S."/>
            <person name="Nguyen T."/>
            <person name="Pegot-Espagnet P."/>
            <person name="Pouilly N."/>
            <person name="Raftis F."/>
            <person name="Sallet E."/>
            <person name="Schiex T."/>
            <person name="Thomas J."/>
            <person name="Vandecasteele C."/>
            <person name="Vares D."/>
            <person name="Vear F."/>
            <person name="Vautrin S."/>
            <person name="Crespi M."/>
            <person name="Mangin B."/>
            <person name="Burke J.M."/>
            <person name="Salse J."/>
            <person name="Munos S."/>
            <person name="Vincourt P."/>
            <person name="Rieseberg L.H."/>
            <person name="Langlade N.B."/>
        </authorList>
    </citation>
    <scope>NUCLEOTIDE SEQUENCE [LARGE SCALE GENOMIC DNA]</scope>
    <source>
        <strain evidence="11">cv. SF193</strain>
        <tissue evidence="9">Leaves</tissue>
    </source>
</reference>
<keyword evidence="4 6" id="KW-0862">Zinc</keyword>